<dbReference type="InterPro" id="IPR000649">
    <property type="entry name" value="IF-2B-related"/>
</dbReference>
<dbReference type="SUPFAM" id="SSF100950">
    <property type="entry name" value="NagB/RpiA/CoA transferase-like"/>
    <property type="match status" value="1"/>
</dbReference>
<reference evidence="11 12" key="1">
    <citation type="submission" date="2010-05" db="EMBL/GenBank/DDBJ databases">
        <title>The Genome Sequence of Thecamonas trahens ATCC 50062.</title>
        <authorList>
            <consortium name="The Broad Institute Genome Sequencing Platform"/>
            <person name="Russ C."/>
            <person name="Cuomo C."/>
            <person name="Shea T."/>
            <person name="Young S.K."/>
            <person name="Zeng Q."/>
            <person name="Koehrsen M."/>
            <person name="Haas B."/>
            <person name="Borodovsky M."/>
            <person name="Guigo R."/>
            <person name="Alvarado L."/>
            <person name="Berlin A."/>
            <person name="Bochicchio J."/>
            <person name="Borenstein D."/>
            <person name="Chapman S."/>
            <person name="Chen Z."/>
            <person name="Freedman E."/>
            <person name="Gellesch M."/>
            <person name="Goldberg J."/>
            <person name="Griggs A."/>
            <person name="Gujja S."/>
            <person name="Heilman E."/>
            <person name="Heiman D."/>
            <person name="Hepburn T."/>
            <person name="Howarth C."/>
            <person name="Jen D."/>
            <person name="Larson L."/>
            <person name="Mehta T."/>
            <person name="Park D."/>
            <person name="Pearson M."/>
            <person name="Roberts A."/>
            <person name="Saif S."/>
            <person name="Shenoy N."/>
            <person name="Sisk P."/>
            <person name="Stolte C."/>
            <person name="Sykes S."/>
            <person name="Thomson T."/>
            <person name="Walk T."/>
            <person name="White J."/>
            <person name="Yandava C."/>
            <person name="Burger G."/>
            <person name="Gray M.W."/>
            <person name="Holland P.W.H."/>
            <person name="King N."/>
            <person name="Lang F.B.F."/>
            <person name="Roger A.J."/>
            <person name="Ruiz-Trillo I."/>
            <person name="Lander E."/>
            <person name="Nusbaum C."/>
        </authorList>
    </citation>
    <scope>NUCLEOTIDE SEQUENCE [LARGE SCALE GENOMIC DNA]</scope>
    <source>
        <strain evidence="11 12">ATCC 50062</strain>
    </source>
</reference>
<dbReference type="GO" id="GO:0003743">
    <property type="term" value="F:translation initiation factor activity"/>
    <property type="evidence" value="ECO:0007669"/>
    <property type="project" value="UniProtKB-KW"/>
</dbReference>
<evidence type="ECO:0000256" key="8">
    <source>
        <dbReference type="ARBA" id="ARBA00046432"/>
    </source>
</evidence>
<dbReference type="eggNOG" id="KOG1465">
    <property type="taxonomic scope" value="Eukaryota"/>
</dbReference>
<dbReference type="OrthoDB" id="269919at2759"/>
<proteinExistence type="inferred from homology"/>
<evidence type="ECO:0000313" key="11">
    <source>
        <dbReference type="EMBL" id="KNC55118.1"/>
    </source>
</evidence>
<evidence type="ECO:0000256" key="1">
    <source>
        <dbReference type="ARBA" id="ARBA00004514"/>
    </source>
</evidence>
<evidence type="ECO:0000313" key="12">
    <source>
        <dbReference type="Proteomes" id="UP000054408"/>
    </source>
</evidence>
<dbReference type="AlphaFoldDB" id="A0A0L0DUI3"/>
<dbReference type="Proteomes" id="UP000054408">
    <property type="component" value="Unassembled WGS sequence"/>
</dbReference>
<dbReference type="PANTHER" id="PTHR45859:SF1">
    <property type="entry name" value="TRANSLATION INITIATION FACTOR EIF-2B SUBUNIT BETA"/>
    <property type="match status" value="1"/>
</dbReference>
<dbReference type="RefSeq" id="XP_013753299.1">
    <property type="nucleotide sequence ID" value="XM_013897845.1"/>
</dbReference>
<name>A0A0L0DUI3_THETB</name>
<dbReference type="InterPro" id="IPR037171">
    <property type="entry name" value="NagB/RpiA_transferase-like"/>
</dbReference>
<keyword evidence="5" id="KW-0648">Protein biosynthesis</keyword>
<comment type="similarity">
    <text evidence="2 9">Belongs to the eIF-2B alpha/beta/delta subunits family.</text>
</comment>
<evidence type="ECO:0000256" key="6">
    <source>
        <dbReference type="ARBA" id="ARBA00044122"/>
    </source>
</evidence>
<comment type="subunit">
    <text evidence="8">Component of the translation initiation factor 2B (eIF2B) complex which is a heterodecamer of two sets of five different subunits: alpha, beta, gamma, delta and epsilon. Subunits alpha, beta and delta comprise a regulatory subcomplex and subunits epsilon and gamma comprise a catalytic subcomplex. Within the complex, the hexameric regulatory complex resides at the center, with the two heterodimeric catalytic subcomplexes bound on opposite sides.</text>
</comment>
<evidence type="ECO:0000256" key="4">
    <source>
        <dbReference type="ARBA" id="ARBA00022540"/>
    </source>
</evidence>
<dbReference type="OMA" id="RECIASQ"/>
<dbReference type="GO" id="GO:0005851">
    <property type="term" value="C:eukaryotic translation initiation factor 2B complex"/>
    <property type="evidence" value="ECO:0007669"/>
    <property type="project" value="TreeGrafter"/>
</dbReference>
<dbReference type="Pfam" id="PF01008">
    <property type="entry name" value="IF-2B"/>
    <property type="match status" value="1"/>
</dbReference>
<evidence type="ECO:0000256" key="9">
    <source>
        <dbReference type="RuleBase" id="RU003814"/>
    </source>
</evidence>
<evidence type="ECO:0000256" key="3">
    <source>
        <dbReference type="ARBA" id="ARBA00022490"/>
    </source>
</evidence>
<accession>A0A0L0DUI3</accession>
<keyword evidence="3" id="KW-0963">Cytoplasm</keyword>
<organism evidence="11 12">
    <name type="scientific">Thecamonas trahens ATCC 50062</name>
    <dbReference type="NCBI Taxonomy" id="461836"/>
    <lineage>
        <taxon>Eukaryota</taxon>
        <taxon>Apusozoa</taxon>
        <taxon>Apusomonadida</taxon>
        <taxon>Apusomonadidae</taxon>
        <taxon>Thecamonas</taxon>
    </lineage>
</organism>
<feature type="compositionally biased region" description="Acidic residues" evidence="10">
    <location>
        <begin position="89"/>
        <end position="101"/>
    </location>
</feature>
<evidence type="ECO:0000256" key="7">
    <source>
        <dbReference type="ARBA" id="ARBA00044228"/>
    </source>
</evidence>
<feature type="region of interest" description="Disordered" evidence="10">
    <location>
        <begin position="83"/>
        <end position="135"/>
    </location>
</feature>
<sequence>MARTTLSLLRSVVSAEGGKRSAQELLECVRYIGQRLEESQPVEMAAGCTVRRVMHIIRTEYAKAVVVRDEELAREAEAAAARASAVADQSEEDQSEGDEDGSDRADSDGRLSLVTSGRMVAAPVSPRSGGAMTPRLEANGGALHHMLEGAGAAEDATPRLDRTDVSIKSAVLGIITELIDDLANLHDQIAESAPEFISSGETIMTLGNSRTVREFLIMASEKRQIEVIVAESAPTLAGHQLAAELAAAGVSTTVITDSAVFAMMATVSKVIVPAHAVMANGGIIGLTGCNSLALAAKRYSVPFVVVTGFHKLVPHFPHDVDEHNMHHSPETVLHFEESDIVDAVTVYNPVFDYVPPDHVDLFVSNFERGVHNPSYIYRLLAEFYSPEDHTLH</sequence>
<dbReference type="Gene3D" id="3.40.50.10470">
    <property type="entry name" value="Translation initiation factor eif-2b, domain 2"/>
    <property type="match status" value="1"/>
</dbReference>
<dbReference type="InterPro" id="IPR042529">
    <property type="entry name" value="IF_2B-like_C"/>
</dbReference>
<evidence type="ECO:0000256" key="2">
    <source>
        <dbReference type="ARBA" id="ARBA00007251"/>
    </source>
</evidence>
<dbReference type="STRING" id="461836.A0A0L0DUI3"/>
<comment type="subcellular location">
    <subcellularLocation>
        <location evidence="1">Cytoplasm</location>
        <location evidence="1">Cytosol</location>
    </subcellularLocation>
</comment>
<dbReference type="GeneID" id="25568878"/>
<evidence type="ECO:0000256" key="10">
    <source>
        <dbReference type="SAM" id="MobiDB-lite"/>
    </source>
</evidence>
<keyword evidence="12" id="KW-1185">Reference proteome</keyword>
<keyword evidence="4 11" id="KW-0396">Initiation factor</keyword>
<dbReference type="InterPro" id="IPR051855">
    <property type="entry name" value="eIF2B_beta_subunit"/>
</dbReference>
<dbReference type="GO" id="GO:0005829">
    <property type="term" value="C:cytosol"/>
    <property type="evidence" value="ECO:0007669"/>
    <property type="project" value="UniProtKB-SubCell"/>
</dbReference>
<protein>
    <recommendedName>
        <fullName evidence="6">Translation initiation factor eIF2B subunit beta</fullName>
    </recommendedName>
    <alternativeName>
        <fullName evidence="7">eIF2B GDP-GTP exchange factor subunit beta</fullName>
    </alternativeName>
</protein>
<dbReference type="PANTHER" id="PTHR45859">
    <property type="entry name" value="TRANSLATION INITIATION FACTOR EIF-2B SUBUNIT BETA"/>
    <property type="match status" value="1"/>
</dbReference>
<gene>
    <name evidence="11" type="ORF">AMSG_10719</name>
</gene>
<dbReference type="GO" id="GO:0005085">
    <property type="term" value="F:guanyl-nucleotide exchange factor activity"/>
    <property type="evidence" value="ECO:0007669"/>
    <property type="project" value="TreeGrafter"/>
</dbReference>
<evidence type="ECO:0000256" key="5">
    <source>
        <dbReference type="ARBA" id="ARBA00022917"/>
    </source>
</evidence>
<dbReference type="EMBL" id="GL349495">
    <property type="protein sequence ID" value="KNC55118.1"/>
    <property type="molecule type" value="Genomic_DNA"/>
</dbReference>